<dbReference type="Pfam" id="PF03822">
    <property type="entry name" value="NAF"/>
    <property type="match status" value="1"/>
</dbReference>
<dbReference type="FunFam" id="3.80.10.10:FF:000383">
    <property type="entry name" value="Leucine-rich repeat receptor protein kinase EMS1"/>
    <property type="match status" value="2"/>
</dbReference>
<comment type="similarity">
    <text evidence="4">Belongs to the protein kinase superfamily. Ser/Thr protein kinase family.</text>
</comment>
<keyword evidence="8 21" id="KW-0732">Signal</keyword>
<dbReference type="InterPro" id="IPR000719">
    <property type="entry name" value="Prot_kinase_dom"/>
</dbReference>
<dbReference type="Pfam" id="PF00560">
    <property type="entry name" value="LRR_1"/>
    <property type="match status" value="5"/>
</dbReference>
<protein>
    <submittedName>
        <fullName evidence="24">Uncharacterized protein</fullName>
    </submittedName>
</protein>
<dbReference type="InterPro" id="IPR003591">
    <property type="entry name" value="Leu-rich_rpt_typical-subtyp"/>
</dbReference>
<dbReference type="EMBL" id="WHWC01000013">
    <property type="protein sequence ID" value="KAG8371643.1"/>
    <property type="molecule type" value="Genomic_DNA"/>
</dbReference>
<keyword evidence="10 19" id="KW-0547">Nucleotide-binding</keyword>
<dbReference type="InterPro" id="IPR001611">
    <property type="entry name" value="Leu-rich_rpt"/>
</dbReference>
<dbReference type="FunFam" id="3.80.10.10:FF:000413">
    <property type="entry name" value="Inactive leucine-rich repeat receptor-like protein kinase"/>
    <property type="match status" value="1"/>
</dbReference>
<keyword evidence="5" id="KW-0433">Leucine-rich repeat</keyword>
<dbReference type="FunFam" id="3.80.10.10:FF:000101">
    <property type="entry name" value="LRR receptor-like serine/threonine-protein kinase ERECTA"/>
    <property type="match status" value="1"/>
</dbReference>
<dbReference type="Gene3D" id="3.80.10.10">
    <property type="entry name" value="Ribonuclease Inhibitor"/>
    <property type="match status" value="7"/>
</dbReference>
<dbReference type="SMART" id="SM00220">
    <property type="entry name" value="S_TKc"/>
    <property type="match status" value="1"/>
</dbReference>
<evidence type="ECO:0000256" key="4">
    <source>
        <dbReference type="ARBA" id="ARBA00008684"/>
    </source>
</evidence>
<dbReference type="InterPro" id="IPR011009">
    <property type="entry name" value="Kinase-like_dom_sf"/>
</dbReference>
<evidence type="ECO:0000256" key="20">
    <source>
        <dbReference type="SAM" id="Phobius"/>
    </source>
</evidence>
<organism evidence="24 25">
    <name type="scientific">Buddleja alternifolia</name>
    <dbReference type="NCBI Taxonomy" id="168488"/>
    <lineage>
        <taxon>Eukaryota</taxon>
        <taxon>Viridiplantae</taxon>
        <taxon>Streptophyta</taxon>
        <taxon>Embryophyta</taxon>
        <taxon>Tracheophyta</taxon>
        <taxon>Spermatophyta</taxon>
        <taxon>Magnoliopsida</taxon>
        <taxon>eudicotyledons</taxon>
        <taxon>Gunneridae</taxon>
        <taxon>Pentapetalae</taxon>
        <taxon>asterids</taxon>
        <taxon>lamiids</taxon>
        <taxon>Lamiales</taxon>
        <taxon>Scrophulariaceae</taxon>
        <taxon>Buddlejeae</taxon>
        <taxon>Buddleja</taxon>
    </lineage>
</organism>
<evidence type="ECO:0000256" key="3">
    <source>
        <dbReference type="ARBA" id="ARBA00006234"/>
    </source>
</evidence>
<dbReference type="GO" id="GO:0005524">
    <property type="term" value="F:ATP binding"/>
    <property type="evidence" value="ECO:0007669"/>
    <property type="project" value="UniProtKB-UniRule"/>
</dbReference>
<keyword evidence="12 19" id="KW-0067">ATP-binding</keyword>
<dbReference type="PROSITE" id="PS00108">
    <property type="entry name" value="PROTEIN_KINASE_ST"/>
    <property type="match status" value="1"/>
</dbReference>
<dbReference type="Pfam" id="PF23598">
    <property type="entry name" value="LRR_14"/>
    <property type="match status" value="1"/>
</dbReference>
<dbReference type="FunFam" id="3.30.200.20:FF:000661">
    <property type="entry name" value="Serine-threonine protein kinase plant-type"/>
    <property type="match status" value="1"/>
</dbReference>
<evidence type="ECO:0000259" key="22">
    <source>
        <dbReference type="PROSITE" id="PS50011"/>
    </source>
</evidence>
<comment type="similarity">
    <text evidence="3">Belongs to the protein kinase superfamily. CAMK Ser/Thr protein kinase family. SNF1 subfamily.</text>
</comment>
<feature type="domain" description="NAF" evidence="23">
    <location>
        <begin position="1194"/>
        <end position="1218"/>
    </location>
</feature>
<comment type="caution">
    <text evidence="24">The sequence shown here is derived from an EMBL/GenBank/DDBJ whole genome shotgun (WGS) entry which is preliminary data.</text>
</comment>
<dbReference type="PANTHER" id="PTHR27008:SF585">
    <property type="entry name" value="PROTEIN KINASE DOMAIN-CONTAINING PROTEIN"/>
    <property type="match status" value="1"/>
</dbReference>
<accession>A0AAV6WN88</accession>
<name>A0AAV6WN88_9LAMI</name>
<evidence type="ECO:0000256" key="12">
    <source>
        <dbReference type="ARBA" id="ARBA00022840"/>
    </source>
</evidence>
<evidence type="ECO:0000256" key="5">
    <source>
        <dbReference type="ARBA" id="ARBA00022614"/>
    </source>
</evidence>
<feature type="binding site" evidence="19">
    <location>
        <position position="832"/>
    </location>
    <ligand>
        <name>ATP</name>
        <dbReference type="ChEBI" id="CHEBI:30616"/>
    </ligand>
</feature>
<feature type="domain" description="Protein kinase" evidence="22">
    <location>
        <begin position="804"/>
        <end position="1212"/>
    </location>
</feature>
<comment type="catalytic activity">
    <reaction evidence="17">
        <text>L-threonyl-[protein] + ATP = O-phospho-L-threonyl-[protein] + ADP + H(+)</text>
        <dbReference type="Rhea" id="RHEA:46608"/>
        <dbReference type="Rhea" id="RHEA-COMP:11060"/>
        <dbReference type="Rhea" id="RHEA-COMP:11605"/>
        <dbReference type="ChEBI" id="CHEBI:15378"/>
        <dbReference type="ChEBI" id="CHEBI:30013"/>
        <dbReference type="ChEBI" id="CHEBI:30616"/>
        <dbReference type="ChEBI" id="CHEBI:61977"/>
        <dbReference type="ChEBI" id="CHEBI:456216"/>
        <dbReference type="EC" id="2.7.11.1"/>
    </reaction>
</comment>
<keyword evidence="6" id="KW-0808">Transferase</keyword>
<feature type="signal peptide" evidence="21">
    <location>
        <begin position="1"/>
        <end position="27"/>
    </location>
</feature>
<keyword evidence="16" id="KW-0325">Glycoprotein</keyword>
<evidence type="ECO:0000256" key="1">
    <source>
        <dbReference type="ARBA" id="ARBA00001936"/>
    </source>
</evidence>
<evidence type="ECO:0000256" key="15">
    <source>
        <dbReference type="ARBA" id="ARBA00023170"/>
    </source>
</evidence>
<comment type="cofactor">
    <cofactor evidence="1">
        <name>Mn(2+)</name>
        <dbReference type="ChEBI" id="CHEBI:29035"/>
    </cofactor>
</comment>
<evidence type="ECO:0000256" key="14">
    <source>
        <dbReference type="ARBA" id="ARBA00023136"/>
    </source>
</evidence>
<dbReference type="InterPro" id="IPR018451">
    <property type="entry name" value="NAF/FISL_domain"/>
</dbReference>
<evidence type="ECO:0000256" key="9">
    <source>
        <dbReference type="ARBA" id="ARBA00022737"/>
    </source>
</evidence>
<dbReference type="Gene3D" id="1.10.510.10">
    <property type="entry name" value="Transferase(Phosphotransferase) domain 1"/>
    <property type="match status" value="1"/>
</dbReference>
<dbReference type="GO" id="GO:0006952">
    <property type="term" value="P:defense response"/>
    <property type="evidence" value="ECO:0007669"/>
    <property type="project" value="UniProtKB-ARBA"/>
</dbReference>
<gene>
    <name evidence="24" type="ORF">BUALT_Bualt13G0109500</name>
</gene>
<dbReference type="SMART" id="SM00369">
    <property type="entry name" value="LRR_TYP"/>
    <property type="match status" value="11"/>
</dbReference>
<dbReference type="InterPro" id="IPR004041">
    <property type="entry name" value="NAF_dom"/>
</dbReference>
<evidence type="ECO:0000313" key="25">
    <source>
        <dbReference type="Proteomes" id="UP000826271"/>
    </source>
</evidence>
<evidence type="ECO:0000256" key="18">
    <source>
        <dbReference type="ARBA" id="ARBA00048679"/>
    </source>
</evidence>
<dbReference type="Gene3D" id="3.30.310.80">
    <property type="entry name" value="Kinase associated domain 1, KA1"/>
    <property type="match status" value="1"/>
</dbReference>
<evidence type="ECO:0000256" key="7">
    <source>
        <dbReference type="ARBA" id="ARBA00022692"/>
    </source>
</evidence>
<dbReference type="GO" id="GO:0004674">
    <property type="term" value="F:protein serine/threonine kinase activity"/>
    <property type="evidence" value="ECO:0007669"/>
    <property type="project" value="UniProtKB-EC"/>
</dbReference>
<evidence type="ECO:0000256" key="16">
    <source>
        <dbReference type="ARBA" id="ARBA00023180"/>
    </source>
</evidence>
<keyword evidence="13 20" id="KW-1133">Transmembrane helix</keyword>
<evidence type="ECO:0000256" key="8">
    <source>
        <dbReference type="ARBA" id="ARBA00022729"/>
    </source>
</evidence>
<dbReference type="PANTHER" id="PTHR27008">
    <property type="entry name" value="OS04G0122200 PROTEIN"/>
    <property type="match status" value="1"/>
</dbReference>
<keyword evidence="14 20" id="KW-0472">Membrane</keyword>
<evidence type="ECO:0000313" key="24">
    <source>
        <dbReference type="EMBL" id="KAG8371643.1"/>
    </source>
</evidence>
<dbReference type="GO" id="GO:0051707">
    <property type="term" value="P:response to other organism"/>
    <property type="evidence" value="ECO:0007669"/>
    <property type="project" value="UniProtKB-ARBA"/>
</dbReference>
<comment type="subcellular location">
    <subcellularLocation>
        <location evidence="2">Membrane</location>
        <topology evidence="2">Single-pass type I membrane protein</topology>
    </subcellularLocation>
</comment>
<dbReference type="SUPFAM" id="SSF56112">
    <property type="entry name" value="Protein kinase-like (PK-like)"/>
    <property type="match status" value="2"/>
</dbReference>
<dbReference type="InterPro" id="IPR032675">
    <property type="entry name" value="LRR_dom_sf"/>
</dbReference>
<dbReference type="InterPro" id="IPR017441">
    <property type="entry name" value="Protein_kinase_ATP_BS"/>
</dbReference>
<dbReference type="SUPFAM" id="SSF52047">
    <property type="entry name" value="RNI-like"/>
    <property type="match status" value="1"/>
</dbReference>
<comment type="catalytic activity">
    <reaction evidence="18">
        <text>L-seryl-[protein] + ATP = O-phospho-L-seryl-[protein] + ADP + H(+)</text>
        <dbReference type="Rhea" id="RHEA:17989"/>
        <dbReference type="Rhea" id="RHEA-COMP:9863"/>
        <dbReference type="Rhea" id="RHEA-COMP:11604"/>
        <dbReference type="ChEBI" id="CHEBI:15378"/>
        <dbReference type="ChEBI" id="CHEBI:29999"/>
        <dbReference type="ChEBI" id="CHEBI:30616"/>
        <dbReference type="ChEBI" id="CHEBI:83421"/>
        <dbReference type="ChEBI" id="CHEBI:456216"/>
        <dbReference type="EC" id="2.7.11.1"/>
    </reaction>
</comment>
<evidence type="ECO:0000256" key="10">
    <source>
        <dbReference type="ARBA" id="ARBA00022741"/>
    </source>
</evidence>
<dbReference type="InterPro" id="IPR051809">
    <property type="entry name" value="Plant_receptor-like_S/T_kinase"/>
</dbReference>
<evidence type="ECO:0000256" key="17">
    <source>
        <dbReference type="ARBA" id="ARBA00047899"/>
    </source>
</evidence>
<dbReference type="GO" id="GO:0007165">
    <property type="term" value="P:signal transduction"/>
    <property type="evidence" value="ECO:0007669"/>
    <property type="project" value="InterPro"/>
</dbReference>
<dbReference type="InterPro" id="IPR008271">
    <property type="entry name" value="Ser/Thr_kinase_AS"/>
</dbReference>
<proteinExistence type="inferred from homology"/>
<dbReference type="Gene3D" id="3.30.200.20">
    <property type="entry name" value="Phosphorylase Kinase, domain 1"/>
    <property type="match status" value="1"/>
</dbReference>
<reference evidence="24" key="1">
    <citation type="submission" date="2019-10" db="EMBL/GenBank/DDBJ databases">
        <authorList>
            <person name="Zhang R."/>
            <person name="Pan Y."/>
            <person name="Wang J."/>
            <person name="Ma R."/>
            <person name="Yu S."/>
        </authorList>
    </citation>
    <scope>NUCLEOTIDE SEQUENCE</scope>
    <source>
        <strain evidence="24">LA-IB0</strain>
        <tissue evidence="24">Leaf</tissue>
    </source>
</reference>
<keyword evidence="7 20" id="KW-0812">Transmembrane</keyword>
<sequence length="1249" mass="138410">MEITSYYIFALAALLLINFQMPFPVTSLTTQATDQSALLALKSHITLDPSRVITRNWTNSSSVCSWIGVTCNSHHHRVAAVDISDMGLVGTIPPQLGNLSFLVSLDLRHNFFSGTLPEELSLLHRLKNITLGFNNFNGEIPPWFGFLPKLQTLSLINNSFTGSIPYSISNLSNLEVLNFSNNSLQGNIPKELGRLKSLKDLIIEFNHLSGSIPSAIFNLSRLKTFALTSNTLSGIIPNDMCRNLPFLKHIHLSKNQFSGQIPSNLSECSQLQILSLSDNYFSGQIPGEIRKLTSLQTLYLGGNNLNGVIPQHIGDLQNLVEFAIEKNQITGTVPLTIFNISSLQTLNLLSNKLTGNVPREIENLTVLRSLDLSDNNLAGLLPRGMGKLHQLEIIRLLHNSFTGSIPSEFFNISTLRILSLAENGLSGNLPTNFGHRLPVLEELYLYENYLGGSIPDGISNCSKLKNLELNSNNFIGFVPHFFGDLRLLERLIFFDNNLRTESSSSSSELSFITSLTNCRSLVGISIGDNLLDGIIPVSVGNLSTSFQIFVARNWSIPECLENVTSLRHLFLASNMLSSSIPSSLWRMKDLLLLNLSTNSLSGVLPPEIGNLVAAIGIDLSMNNLSKDIPSTIGNLQVLTNLSLAHNTLEGSIPASVGSMISLVTLELSYNNLSGSIPNSLERLQHLVYFNISFNVLKGEIPSGGPFRNFTAESFKGNEALCGSPRFHVSPCNTISMHISKKKRLSRALLALSVVVSIIVVIISFAFILSTYRRKDRFASGNGILEPNAPARISYYELLQATEQFSERNLLGTGGFGSVYKGIMSDGRVLAVKVFSLQLEGEFKSFDVECEVLRNLRHRNLTKVIGSCSNEDFKALILEYMPRGSLEKWLYSHNYCLDLMQRLNIMIDVASALEYLHYGYLSPIVHCDLKPSNVLLDEEMIAHVSDFGIAKLLSKGESISHTETLATLGYMAPGLLPRGIGKLHQLEELVLQGNNSTGSVPSDFFDSSTLRSLHLPAYRQSSDQFRDKFLLAVLLETSLCNHLRVMRPYVEVQEYGLEGLVSTRCDVYSYGIMLIETFTRKRPSDDLFGQDFSLRIWVERSLPNQRLSSFKSKPTLSPSSSPEEGHCHLLHCCHGRVHNSKQQSQGFKQVKFYIEDDKFSRVNDYEQGDVDSLSDQSLSKSDSVLENRKKITSLPRPASLNAFDIISFSHGFDLSGLFEEEEDGGSRFVSGEGEHYIKIGGNCKSCEILQ</sequence>
<dbReference type="InterPro" id="IPR013210">
    <property type="entry name" value="LRR_N_plant-typ"/>
</dbReference>
<feature type="chain" id="PRO_5043338954" evidence="21">
    <location>
        <begin position="28"/>
        <end position="1249"/>
    </location>
</feature>
<keyword evidence="25" id="KW-1185">Reference proteome</keyword>
<dbReference type="GO" id="GO:0016020">
    <property type="term" value="C:membrane"/>
    <property type="evidence" value="ECO:0007669"/>
    <property type="project" value="UniProtKB-SubCell"/>
</dbReference>
<evidence type="ECO:0000256" key="6">
    <source>
        <dbReference type="ARBA" id="ARBA00022679"/>
    </source>
</evidence>
<dbReference type="Pfam" id="PF08263">
    <property type="entry name" value="LRRNT_2"/>
    <property type="match status" value="1"/>
</dbReference>
<dbReference type="InterPro" id="IPR055414">
    <property type="entry name" value="LRR_R13L4/SHOC2-like"/>
</dbReference>
<dbReference type="Proteomes" id="UP000826271">
    <property type="component" value="Unassembled WGS sequence"/>
</dbReference>
<dbReference type="AlphaFoldDB" id="A0AAV6WN88"/>
<keyword evidence="9" id="KW-0677">Repeat</keyword>
<evidence type="ECO:0000256" key="13">
    <source>
        <dbReference type="ARBA" id="ARBA00022989"/>
    </source>
</evidence>
<dbReference type="Pfam" id="PF13855">
    <property type="entry name" value="LRR_8"/>
    <property type="match status" value="1"/>
</dbReference>
<evidence type="ECO:0000256" key="21">
    <source>
        <dbReference type="SAM" id="SignalP"/>
    </source>
</evidence>
<dbReference type="PROSITE" id="PS50011">
    <property type="entry name" value="PROTEIN_KINASE_DOM"/>
    <property type="match status" value="1"/>
</dbReference>
<dbReference type="SUPFAM" id="SSF52058">
    <property type="entry name" value="L domain-like"/>
    <property type="match status" value="3"/>
</dbReference>
<dbReference type="PROSITE" id="PS00107">
    <property type="entry name" value="PROTEIN_KINASE_ATP"/>
    <property type="match status" value="1"/>
</dbReference>
<evidence type="ECO:0000256" key="11">
    <source>
        <dbReference type="ARBA" id="ARBA00022777"/>
    </source>
</evidence>
<evidence type="ECO:0000259" key="23">
    <source>
        <dbReference type="PROSITE" id="PS50816"/>
    </source>
</evidence>
<keyword evidence="15" id="KW-0675">Receptor</keyword>
<evidence type="ECO:0000256" key="2">
    <source>
        <dbReference type="ARBA" id="ARBA00004479"/>
    </source>
</evidence>
<feature type="transmembrane region" description="Helical" evidence="20">
    <location>
        <begin position="747"/>
        <end position="768"/>
    </location>
</feature>
<evidence type="ECO:0000256" key="19">
    <source>
        <dbReference type="PROSITE-ProRule" id="PRU10141"/>
    </source>
</evidence>
<keyword evidence="11" id="KW-0418">Kinase</keyword>
<dbReference type="PROSITE" id="PS50816">
    <property type="entry name" value="NAF"/>
    <property type="match status" value="1"/>
</dbReference>
<dbReference type="FunFam" id="3.80.10.10:FF:000095">
    <property type="entry name" value="LRR receptor-like serine/threonine-protein kinase GSO1"/>
    <property type="match status" value="1"/>
</dbReference>
<dbReference type="Pfam" id="PF00069">
    <property type="entry name" value="Pkinase"/>
    <property type="match status" value="1"/>
</dbReference>